<gene>
    <name evidence="2" type="ORF">CEXT_243321</name>
</gene>
<feature type="region of interest" description="Disordered" evidence="1">
    <location>
        <begin position="66"/>
        <end position="101"/>
    </location>
</feature>
<dbReference type="AlphaFoldDB" id="A0AAV4XQJ6"/>
<dbReference type="Proteomes" id="UP001054945">
    <property type="component" value="Unassembled WGS sequence"/>
</dbReference>
<evidence type="ECO:0000256" key="1">
    <source>
        <dbReference type="SAM" id="MobiDB-lite"/>
    </source>
</evidence>
<name>A0AAV4XQJ6_CAEEX</name>
<proteinExistence type="predicted"/>
<comment type="caution">
    <text evidence="2">The sequence shown here is derived from an EMBL/GenBank/DDBJ whole genome shotgun (WGS) entry which is preliminary data.</text>
</comment>
<evidence type="ECO:0000313" key="2">
    <source>
        <dbReference type="EMBL" id="GIY96425.1"/>
    </source>
</evidence>
<reference evidence="2 3" key="1">
    <citation type="submission" date="2021-06" db="EMBL/GenBank/DDBJ databases">
        <title>Caerostris extrusa draft genome.</title>
        <authorList>
            <person name="Kono N."/>
            <person name="Arakawa K."/>
        </authorList>
    </citation>
    <scope>NUCLEOTIDE SEQUENCE [LARGE SCALE GENOMIC DNA]</scope>
</reference>
<organism evidence="2 3">
    <name type="scientific">Caerostris extrusa</name>
    <name type="common">Bark spider</name>
    <name type="synonym">Caerostris bankana</name>
    <dbReference type="NCBI Taxonomy" id="172846"/>
    <lineage>
        <taxon>Eukaryota</taxon>
        <taxon>Metazoa</taxon>
        <taxon>Ecdysozoa</taxon>
        <taxon>Arthropoda</taxon>
        <taxon>Chelicerata</taxon>
        <taxon>Arachnida</taxon>
        <taxon>Araneae</taxon>
        <taxon>Araneomorphae</taxon>
        <taxon>Entelegynae</taxon>
        <taxon>Araneoidea</taxon>
        <taxon>Araneidae</taxon>
        <taxon>Caerostris</taxon>
    </lineage>
</organism>
<dbReference type="EMBL" id="BPLR01018046">
    <property type="protein sequence ID" value="GIY96425.1"/>
    <property type="molecule type" value="Genomic_DNA"/>
</dbReference>
<accession>A0AAV4XQJ6</accession>
<sequence length="101" mass="11639">MRAFFEIPFLCRRFSTPTLPERNYFTTHHFTSFRSRKAICFQREEHPPPSNINPIPRSRRASIPALPNIRARNFNPARNAKPDNGTPDARACPGGYQGRDL</sequence>
<protein>
    <submittedName>
        <fullName evidence="2">Uncharacterized protein</fullName>
    </submittedName>
</protein>
<evidence type="ECO:0000313" key="3">
    <source>
        <dbReference type="Proteomes" id="UP001054945"/>
    </source>
</evidence>
<keyword evidence="3" id="KW-1185">Reference proteome</keyword>